<sequence length="577" mass="57196">MKHLSSLLRGGLPAALLILMWLAGPAARAQVPAWQSLITPSQAAGYNGSGTSATATDASGNVFVVGSFTGTVSFGTTTLTSAGGSDAFVAKWSPTTSTFVWAQRIGGPNLDGAGAVAVAGTSVYVAGDFSSTASFGGQALTSAGGTDAYVAKLTDLGATGTFVWAQRAGGFSDDRATDLARTGADLYVVGSFSGTDASFGTRTLLNSGGADAFVAKLTDLGTASTFVWAQRAGGTGVDGAWAVAASGTNVYLAGYFNSASASFGSTQLSIGSPGGNNYDGFVAKLMDQGATGSFVWAQAAGGTGRDEARAVAVNGANVYVAGYFAGAASFGSTTLTSAGGYDTFVAKLTDAGPTGGYAWAQRAGGTGDDQAQALVVAGTAVYIAGGFYSPTATFGPNTLTNAGVVASDVFVARLTDAGPTSTFAWAQQAGGTSGDNATALWVSGQQLLVGGSARPLASFGSFAIPGPSGSPESTSFLASLTDPTLTATTAAQSSLSFALAPNPARTAATLTLPALPGTATATLTLRDALGRAVRTETVALPLAGLRHELDLSGLPAGIYAVQVQAGKATATRRLVVE</sequence>
<dbReference type="InterPro" id="IPR052918">
    <property type="entry name" value="Motility_Chemotaxis_Reg"/>
</dbReference>
<dbReference type="EMBL" id="JAAVTK010000001">
    <property type="protein sequence ID" value="NKI87690.1"/>
    <property type="molecule type" value="Genomic_DNA"/>
</dbReference>
<dbReference type="Pfam" id="PF18962">
    <property type="entry name" value="Por_Secre_tail"/>
    <property type="match status" value="1"/>
</dbReference>
<evidence type="ECO:0000313" key="3">
    <source>
        <dbReference type="Proteomes" id="UP000717634"/>
    </source>
</evidence>
<evidence type="ECO:0000313" key="2">
    <source>
        <dbReference type="EMBL" id="NKI87690.1"/>
    </source>
</evidence>
<organism evidence="2 3">
    <name type="scientific">Hymenobacter artigasi</name>
    <dbReference type="NCBI Taxonomy" id="2719616"/>
    <lineage>
        <taxon>Bacteria</taxon>
        <taxon>Pseudomonadati</taxon>
        <taxon>Bacteroidota</taxon>
        <taxon>Cytophagia</taxon>
        <taxon>Cytophagales</taxon>
        <taxon>Hymenobacteraceae</taxon>
        <taxon>Hymenobacter</taxon>
    </lineage>
</organism>
<protein>
    <recommendedName>
        <fullName evidence="1">Secretion system C-terminal sorting domain-containing protein</fullName>
    </recommendedName>
</protein>
<gene>
    <name evidence="2" type="ORF">HBN54_000269</name>
</gene>
<dbReference type="RefSeq" id="WP_168671344.1">
    <property type="nucleotide sequence ID" value="NZ_JAAVTK010000001.1"/>
</dbReference>
<accession>A0ABX1HCK1</accession>
<dbReference type="PANTHER" id="PTHR35580">
    <property type="entry name" value="CELL SURFACE GLYCOPROTEIN (S-LAYER PROTEIN)-LIKE PROTEIN"/>
    <property type="match status" value="1"/>
</dbReference>
<evidence type="ECO:0000259" key="1">
    <source>
        <dbReference type="Pfam" id="PF18962"/>
    </source>
</evidence>
<dbReference type="InterPro" id="IPR026444">
    <property type="entry name" value="Secre_tail"/>
</dbReference>
<dbReference type="Proteomes" id="UP000717634">
    <property type="component" value="Unassembled WGS sequence"/>
</dbReference>
<dbReference type="PANTHER" id="PTHR35580:SF1">
    <property type="entry name" value="PHYTASE-LIKE DOMAIN-CONTAINING PROTEIN"/>
    <property type="match status" value="1"/>
</dbReference>
<comment type="caution">
    <text evidence="2">The sequence shown here is derived from an EMBL/GenBank/DDBJ whole genome shotgun (WGS) entry which is preliminary data.</text>
</comment>
<feature type="domain" description="Secretion system C-terminal sorting" evidence="1">
    <location>
        <begin position="501"/>
        <end position="576"/>
    </location>
</feature>
<name>A0ABX1HCK1_9BACT</name>
<reference evidence="2 3" key="1">
    <citation type="submission" date="2020-03" db="EMBL/GenBank/DDBJ databases">
        <title>Genomic Encyclopedia of Type Strains, Phase IV (KMG-V): Genome sequencing to study the core and pangenomes of soil and plant-associated prokaryotes.</title>
        <authorList>
            <person name="Whitman W."/>
        </authorList>
    </citation>
    <scope>NUCLEOTIDE SEQUENCE [LARGE SCALE GENOMIC DNA]</scope>
    <source>
        <strain evidence="2 3">1B</strain>
    </source>
</reference>
<proteinExistence type="predicted"/>
<keyword evidence="3" id="KW-1185">Reference proteome</keyword>
<dbReference type="NCBIfam" id="TIGR04183">
    <property type="entry name" value="Por_Secre_tail"/>
    <property type="match status" value="1"/>
</dbReference>